<reference evidence="1" key="2">
    <citation type="submission" date="2013-05" db="EMBL/GenBank/DDBJ databases">
        <authorList>
            <person name="Carter J.-M."/>
            <person name="Baker S.C."/>
            <person name="Pink R."/>
            <person name="Carter D.R.F."/>
            <person name="Collins A."/>
            <person name="Tomlin J."/>
            <person name="Gibbs M."/>
            <person name="Breuker C.J."/>
        </authorList>
    </citation>
    <scope>NUCLEOTIDE SEQUENCE</scope>
    <source>
        <tissue evidence="1">Ovary</tissue>
    </source>
</reference>
<name>S4PET3_9NEOP</name>
<organism evidence="1">
    <name type="scientific">Pararge aegeria</name>
    <name type="common">speckled wood butterfly</name>
    <dbReference type="NCBI Taxonomy" id="116150"/>
    <lineage>
        <taxon>Eukaryota</taxon>
        <taxon>Metazoa</taxon>
        <taxon>Ecdysozoa</taxon>
        <taxon>Arthropoda</taxon>
        <taxon>Hexapoda</taxon>
        <taxon>Insecta</taxon>
        <taxon>Pterygota</taxon>
        <taxon>Neoptera</taxon>
        <taxon>Endopterygota</taxon>
        <taxon>Lepidoptera</taxon>
        <taxon>Glossata</taxon>
        <taxon>Ditrysia</taxon>
        <taxon>Papilionoidea</taxon>
        <taxon>Nymphalidae</taxon>
        <taxon>Satyrinae</taxon>
        <taxon>Satyrini</taxon>
        <taxon>Parargina</taxon>
        <taxon>Pararge</taxon>
    </lineage>
</organism>
<proteinExistence type="predicted"/>
<reference evidence="1" key="1">
    <citation type="journal article" date="2013" name="BMC Genomics">
        <title>Unscrambling butterfly oogenesis.</title>
        <authorList>
            <person name="Carter J.M."/>
            <person name="Baker S.C."/>
            <person name="Pink R."/>
            <person name="Carter D.R."/>
            <person name="Collins A."/>
            <person name="Tomlin J."/>
            <person name="Gibbs M."/>
            <person name="Breuker C.J."/>
        </authorList>
    </citation>
    <scope>NUCLEOTIDE SEQUENCE</scope>
    <source>
        <tissue evidence="1">Ovary</tissue>
    </source>
</reference>
<evidence type="ECO:0000313" key="1">
    <source>
        <dbReference type="EMBL" id="JAA85650.1"/>
    </source>
</evidence>
<dbReference type="AlphaFoldDB" id="S4PET3"/>
<protein>
    <submittedName>
        <fullName evidence="1">Uncharacterized protein</fullName>
    </submittedName>
</protein>
<feature type="non-terminal residue" evidence="1">
    <location>
        <position position="1"/>
    </location>
</feature>
<sequence length="97" mass="11087">CNSWQFYYCIGAFASTNRFGAWHPWAAVSLYYAFLKLSIPSASDKIAPKSNIGWYLFMISLFLSKNGESKVQGSRHKTIVSACPFTFLTQGYIRKHY</sequence>
<dbReference type="EMBL" id="GAIX01006910">
    <property type="protein sequence ID" value="JAA85650.1"/>
    <property type="molecule type" value="Transcribed_RNA"/>
</dbReference>
<accession>S4PET3</accession>